<organism evidence="2 3">
    <name type="scientific">Micromonospora profundi</name>
    <dbReference type="NCBI Taxonomy" id="1420889"/>
    <lineage>
        <taxon>Bacteria</taxon>
        <taxon>Bacillati</taxon>
        <taxon>Actinomycetota</taxon>
        <taxon>Actinomycetes</taxon>
        <taxon>Micromonosporales</taxon>
        <taxon>Micromonosporaceae</taxon>
        <taxon>Micromonospora</taxon>
    </lineage>
</organism>
<dbReference type="SUPFAM" id="SSF54427">
    <property type="entry name" value="NTF2-like"/>
    <property type="match status" value="1"/>
</dbReference>
<proteinExistence type="predicted"/>
<dbReference type="NCBIfam" id="TIGR02246">
    <property type="entry name" value="SgcJ/EcaC family oxidoreductase"/>
    <property type="match status" value="1"/>
</dbReference>
<protein>
    <submittedName>
        <fullName evidence="2">SgcJ/EcaC family oxidoreductase</fullName>
    </submittedName>
</protein>
<dbReference type="AlphaFoldDB" id="A0AAJ6HNM5"/>
<dbReference type="InterPro" id="IPR027843">
    <property type="entry name" value="DUF4440"/>
</dbReference>
<sequence length="136" mass="14568">MTTSTFNAEAQAAVAAVPRHIVAAWAEHDADAFARNFTEDATMILPGVFCRGQDKIRGYMEQAFQGQLKGTRVTGTPVDARLIAPGVAVLTTEGGVLEPGGEDVLPARAIRASWILVERDGEWLLAAYQNSPRGES</sequence>
<accession>A0AAJ6HNM5</accession>
<reference evidence="2 3" key="1">
    <citation type="submission" date="2023-07" db="EMBL/GenBank/DDBJ databases">
        <title>Micromonospora profundi TRM 95458 converts glycerol to a new osmotic compound.</title>
        <authorList>
            <person name="Lu D."/>
        </authorList>
    </citation>
    <scope>NUCLEOTIDE SEQUENCE [LARGE SCALE GENOMIC DNA]</scope>
    <source>
        <strain evidence="2 3">TRM95458</strain>
    </source>
</reference>
<dbReference type="Gene3D" id="3.10.450.50">
    <property type="match status" value="1"/>
</dbReference>
<dbReference type="CDD" id="cd00531">
    <property type="entry name" value="NTF2_like"/>
    <property type="match status" value="1"/>
</dbReference>
<evidence type="ECO:0000313" key="2">
    <source>
        <dbReference type="EMBL" id="WLS43342.1"/>
    </source>
</evidence>
<feature type="domain" description="DUF4440" evidence="1">
    <location>
        <begin position="19"/>
        <end position="125"/>
    </location>
</feature>
<keyword evidence="3" id="KW-1185">Reference proteome</keyword>
<dbReference type="Pfam" id="PF14534">
    <property type="entry name" value="DUF4440"/>
    <property type="match status" value="1"/>
</dbReference>
<dbReference type="Proteomes" id="UP001235874">
    <property type="component" value="Chromosome"/>
</dbReference>
<evidence type="ECO:0000313" key="3">
    <source>
        <dbReference type="Proteomes" id="UP001235874"/>
    </source>
</evidence>
<dbReference type="RefSeq" id="WP_306270780.1">
    <property type="nucleotide sequence ID" value="NZ_CP130472.1"/>
</dbReference>
<name>A0AAJ6HNM5_9ACTN</name>
<dbReference type="KEGG" id="mprn:Q3V37_18210"/>
<dbReference type="EMBL" id="CP130472">
    <property type="protein sequence ID" value="WLS43342.1"/>
    <property type="molecule type" value="Genomic_DNA"/>
</dbReference>
<dbReference type="InterPro" id="IPR011944">
    <property type="entry name" value="Steroid_delta5-4_isomerase"/>
</dbReference>
<evidence type="ECO:0000259" key="1">
    <source>
        <dbReference type="Pfam" id="PF14534"/>
    </source>
</evidence>
<gene>
    <name evidence="2" type="ORF">Q3V37_18210</name>
</gene>
<dbReference type="InterPro" id="IPR032710">
    <property type="entry name" value="NTF2-like_dom_sf"/>
</dbReference>